<dbReference type="PANTHER" id="PTHR42947:SF1">
    <property type="entry name" value="COB--COM HETERODISULFIDE REDUCTASE SUBUNIT B 1"/>
    <property type="match status" value="1"/>
</dbReference>
<name>A0A653A137_UNCDX</name>
<evidence type="ECO:0000313" key="3">
    <source>
        <dbReference type="EMBL" id="VBB41749.1"/>
    </source>
</evidence>
<dbReference type="EMBL" id="UPXX01000009">
    <property type="protein sequence ID" value="VBB41749.1"/>
    <property type="molecule type" value="Genomic_DNA"/>
</dbReference>
<organism evidence="3">
    <name type="scientific">Uncultured Desulfatiglans sp</name>
    <dbReference type="NCBI Taxonomy" id="1748965"/>
    <lineage>
        <taxon>Bacteria</taxon>
        <taxon>Pseudomonadati</taxon>
        <taxon>Thermodesulfobacteriota</taxon>
        <taxon>Desulfobacteria</taxon>
        <taxon>Desulfatiglandales</taxon>
        <taxon>Desulfatiglandaceae</taxon>
        <taxon>Desulfatiglans</taxon>
        <taxon>environmental samples</taxon>
    </lineage>
</organism>
<accession>A0A653A137</accession>
<evidence type="ECO:0000259" key="2">
    <source>
        <dbReference type="Pfam" id="PF02754"/>
    </source>
</evidence>
<protein>
    <submittedName>
        <fullName evidence="3">CoB--CoM heterodisulfide reductase subunit B 2</fullName>
        <ecNumber evidence="3">1.8.98.1</ecNumber>
    </submittedName>
</protein>
<sequence>MNRYAFFLGCTIPARSRNYEMSARAVAKRLGLEIVDIADFGCCGFPMKATDQAAAGLLAARNLALAEAAGMDICTLCSACTSMLSEEAHRLAHDAGHLAEANRHLAGIGRSCSGTARVRHFARVLIEDVGLDRIRESITVDLKGLPVAIHYGCHYLKPSEIYPGWDDPEAPKSIERILEAIGARPVAYAGEKDCCGGAVLVADEDTALGMAKGKLDHVKAAGAKTLCVVCPFCSVMYDDNQKSIENKFETRYQIPVLFLPQIMGLAMGVDRKELGLNMNVVKTKQLTGEILGQDE</sequence>
<keyword evidence="1 3" id="KW-0560">Oxidoreductase</keyword>
<proteinExistence type="predicted"/>
<feature type="domain" description="Cysteine-rich" evidence="2">
    <location>
        <begin position="4"/>
        <end position="84"/>
    </location>
</feature>
<dbReference type="InterPro" id="IPR004017">
    <property type="entry name" value="Cys_rich_dom"/>
</dbReference>
<dbReference type="EC" id="1.8.98.1" evidence="3"/>
<dbReference type="AlphaFoldDB" id="A0A653A137"/>
<feature type="domain" description="Cysteine-rich" evidence="2">
    <location>
        <begin position="147"/>
        <end position="236"/>
    </location>
</feature>
<dbReference type="Pfam" id="PF02754">
    <property type="entry name" value="CCG"/>
    <property type="match status" value="2"/>
</dbReference>
<dbReference type="Gene3D" id="1.20.1050.140">
    <property type="match status" value="1"/>
</dbReference>
<evidence type="ECO:0000256" key="1">
    <source>
        <dbReference type="ARBA" id="ARBA00023002"/>
    </source>
</evidence>
<reference evidence="3" key="1">
    <citation type="submission" date="2018-07" db="EMBL/GenBank/DDBJ databases">
        <authorList>
            <consortium name="Genoscope - CEA"/>
            <person name="William W."/>
        </authorList>
    </citation>
    <scope>NUCLEOTIDE SEQUENCE</scope>
    <source>
        <strain evidence="3">IK1</strain>
    </source>
</reference>
<dbReference type="PANTHER" id="PTHR42947">
    <property type="entry name" value="COB--COM HETERODISULFIDE REDUCTASE SUBUNIT B 1"/>
    <property type="match status" value="1"/>
</dbReference>
<dbReference type="Gene3D" id="3.40.50.11810">
    <property type="match status" value="1"/>
</dbReference>
<dbReference type="InterPro" id="IPR051278">
    <property type="entry name" value="HdrB/HdrD_reductase"/>
</dbReference>
<dbReference type="GO" id="GO:0051912">
    <property type="term" value="F:CoB--CoM heterodisulfide reductase activity"/>
    <property type="evidence" value="ECO:0007669"/>
    <property type="project" value="UniProtKB-EC"/>
</dbReference>
<gene>
    <name evidence="3" type="primary">hdrB</name>
    <name evidence="3" type="ORF">TRIP_B170051</name>
</gene>